<evidence type="ECO:0000313" key="4">
    <source>
        <dbReference type="Proteomes" id="UP000006556"/>
    </source>
</evidence>
<keyword evidence="1" id="KW-0472">Membrane</keyword>
<evidence type="ECO:0000259" key="2">
    <source>
        <dbReference type="PROSITE" id="PS50006"/>
    </source>
</evidence>
<dbReference type="STRING" id="370438.PTH_1785"/>
<dbReference type="eggNOG" id="COG1716">
    <property type="taxonomic scope" value="Bacteria"/>
</dbReference>
<feature type="transmembrane region" description="Helical" evidence="1">
    <location>
        <begin position="6"/>
        <end position="25"/>
    </location>
</feature>
<dbReference type="EMBL" id="AP009389">
    <property type="protein sequence ID" value="BAF59966.1"/>
    <property type="molecule type" value="Genomic_DNA"/>
</dbReference>
<protein>
    <submittedName>
        <fullName evidence="3">Hypothetical signaling protein</fullName>
    </submittedName>
</protein>
<dbReference type="PROSITE" id="PS50006">
    <property type="entry name" value="FHA_DOMAIN"/>
    <property type="match status" value="1"/>
</dbReference>
<reference evidence="4" key="1">
    <citation type="journal article" date="2008" name="Genome Res.">
        <title>The genome of Pelotomaculum thermopropionicum reveals niche-associated evolution in anaerobic microbiota.</title>
        <authorList>
            <person name="Kosaka T."/>
            <person name="Kato S."/>
            <person name="Shimoyama T."/>
            <person name="Ishii S."/>
            <person name="Abe T."/>
            <person name="Watanabe K."/>
        </authorList>
    </citation>
    <scope>NUCLEOTIDE SEQUENCE [LARGE SCALE GENOMIC DNA]</scope>
    <source>
        <strain evidence="4">DSM 13744 / JCM 10971 / SI</strain>
    </source>
</reference>
<dbReference type="PANTHER" id="PTHR23308">
    <property type="entry name" value="NUCLEAR INHIBITOR OF PROTEIN PHOSPHATASE-1"/>
    <property type="match status" value="1"/>
</dbReference>
<organism evidence="3 4">
    <name type="scientific">Pelotomaculum thermopropionicum (strain DSM 13744 / JCM 10971 / SI)</name>
    <dbReference type="NCBI Taxonomy" id="370438"/>
    <lineage>
        <taxon>Bacteria</taxon>
        <taxon>Bacillati</taxon>
        <taxon>Bacillota</taxon>
        <taxon>Clostridia</taxon>
        <taxon>Eubacteriales</taxon>
        <taxon>Desulfotomaculaceae</taxon>
        <taxon>Pelotomaculum</taxon>
    </lineage>
</organism>
<evidence type="ECO:0000313" key="3">
    <source>
        <dbReference type="EMBL" id="BAF59966.1"/>
    </source>
</evidence>
<dbReference type="InterPro" id="IPR000253">
    <property type="entry name" value="FHA_dom"/>
</dbReference>
<dbReference type="Gene3D" id="2.60.200.20">
    <property type="match status" value="1"/>
</dbReference>
<accession>A5D1B4</accession>
<keyword evidence="4" id="KW-1185">Reference proteome</keyword>
<dbReference type="CDD" id="cd00060">
    <property type="entry name" value="FHA"/>
    <property type="match status" value="1"/>
</dbReference>
<dbReference type="SUPFAM" id="SSF49879">
    <property type="entry name" value="SMAD/FHA domain"/>
    <property type="match status" value="1"/>
</dbReference>
<feature type="domain" description="FHA" evidence="2">
    <location>
        <begin position="80"/>
        <end position="129"/>
    </location>
</feature>
<proteinExistence type="predicted"/>
<keyword evidence="1" id="KW-0812">Transmembrane</keyword>
<dbReference type="Proteomes" id="UP000006556">
    <property type="component" value="Chromosome"/>
</dbReference>
<dbReference type="InterPro" id="IPR008984">
    <property type="entry name" value="SMAD_FHA_dom_sf"/>
</dbReference>
<dbReference type="HOGENOM" id="CLU_131367_1_0_9"/>
<dbReference type="InterPro" id="IPR050923">
    <property type="entry name" value="Cell_Proc_Reg/RNA_Proc"/>
</dbReference>
<sequence length="161" mass="17630">MILAALTLLRYIFLLLLFIFIFKLVKWMVGDLRGTAGMQAGLLPVRTSGGGKTGGGRITVVESSLLELLPGESFAIGREIIIGRGAGSDIRIRDSYTSTRHARIYFKEGQYWLEDLKSTNGTFLNGLQVGQPTVLADGDRLRIGGVTFQFVRWGYEVGSGN</sequence>
<name>A5D1B4_PELTS</name>
<dbReference type="AlphaFoldDB" id="A5D1B4"/>
<keyword evidence="1" id="KW-1133">Transmembrane helix</keyword>
<dbReference type="KEGG" id="pth:PTH_1785"/>
<evidence type="ECO:0000256" key="1">
    <source>
        <dbReference type="SAM" id="Phobius"/>
    </source>
</evidence>
<dbReference type="Pfam" id="PF00498">
    <property type="entry name" value="FHA"/>
    <property type="match status" value="1"/>
</dbReference>
<gene>
    <name evidence="3" type="ordered locus">PTH_1785</name>
</gene>
<dbReference type="SMART" id="SM00240">
    <property type="entry name" value="FHA"/>
    <property type="match status" value="1"/>
</dbReference>